<dbReference type="Pfam" id="PF00005">
    <property type="entry name" value="ABC_tran"/>
    <property type="match status" value="1"/>
</dbReference>
<dbReference type="InterPro" id="IPR003593">
    <property type="entry name" value="AAA+_ATPase"/>
</dbReference>
<keyword evidence="5" id="KW-0547">Nucleotide-binding</keyword>
<keyword evidence="13" id="KW-1185">Reference proteome</keyword>
<feature type="domain" description="Mop" evidence="11">
    <location>
        <begin position="295"/>
        <end position="369"/>
    </location>
</feature>
<evidence type="ECO:0000256" key="2">
    <source>
        <dbReference type="ARBA" id="ARBA00022475"/>
    </source>
</evidence>
<gene>
    <name evidence="12" type="primary">modC</name>
    <name evidence="12" type="ORF">HCU74_08775</name>
</gene>
<dbReference type="InterPro" id="IPR050334">
    <property type="entry name" value="Molybdenum_import_ModC"/>
</dbReference>
<dbReference type="InterPro" id="IPR005116">
    <property type="entry name" value="Transp-assoc_OB_typ1"/>
</dbReference>
<evidence type="ECO:0000313" key="12">
    <source>
        <dbReference type="EMBL" id="NKI17510.1"/>
    </source>
</evidence>
<dbReference type="Pfam" id="PF03459">
    <property type="entry name" value="TOBE"/>
    <property type="match status" value="1"/>
</dbReference>
<dbReference type="Gene3D" id="2.40.50.100">
    <property type="match status" value="1"/>
</dbReference>
<evidence type="ECO:0000256" key="8">
    <source>
        <dbReference type="ARBA" id="ARBA00023136"/>
    </source>
</evidence>
<dbReference type="InterPro" id="IPR003439">
    <property type="entry name" value="ABC_transporter-like_ATP-bd"/>
</dbReference>
<organism evidence="12 13">
    <name type="scientific">Spongiibacter thalassae</name>
    <dbReference type="NCBI Taxonomy" id="2721624"/>
    <lineage>
        <taxon>Bacteria</taxon>
        <taxon>Pseudomonadati</taxon>
        <taxon>Pseudomonadota</taxon>
        <taxon>Gammaproteobacteria</taxon>
        <taxon>Cellvibrionales</taxon>
        <taxon>Spongiibacteraceae</taxon>
        <taxon>Spongiibacter</taxon>
    </lineage>
</organism>
<evidence type="ECO:0000256" key="4">
    <source>
        <dbReference type="ARBA" id="ARBA00022519"/>
    </source>
</evidence>
<evidence type="ECO:0000256" key="5">
    <source>
        <dbReference type="ARBA" id="ARBA00022741"/>
    </source>
</evidence>
<dbReference type="SMART" id="SM00382">
    <property type="entry name" value="AAA"/>
    <property type="match status" value="1"/>
</dbReference>
<dbReference type="PROSITE" id="PS50893">
    <property type="entry name" value="ABC_TRANSPORTER_2"/>
    <property type="match status" value="1"/>
</dbReference>
<dbReference type="SUPFAM" id="SSF52540">
    <property type="entry name" value="P-loop containing nucleoside triphosphate hydrolases"/>
    <property type="match status" value="1"/>
</dbReference>
<dbReference type="InterPro" id="IPR011868">
    <property type="entry name" value="ModC_ABC_ATP-bd"/>
</dbReference>
<evidence type="ECO:0000256" key="3">
    <source>
        <dbReference type="ARBA" id="ARBA00022505"/>
    </source>
</evidence>
<keyword evidence="7" id="KW-1278">Translocase</keyword>
<reference evidence="12 13" key="1">
    <citation type="submission" date="2020-04" db="EMBL/GenBank/DDBJ databases">
        <authorList>
            <person name="Yoon J."/>
        </authorList>
    </citation>
    <scope>NUCLEOTIDE SEQUENCE [LARGE SCALE GENOMIC DNA]</scope>
    <source>
        <strain evidence="12 13">KMU-166</strain>
    </source>
</reference>
<dbReference type="SUPFAM" id="SSF50331">
    <property type="entry name" value="MOP-like"/>
    <property type="match status" value="1"/>
</dbReference>
<dbReference type="InterPro" id="IPR017871">
    <property type="entry name" value="ABC_transporter-like_CS"/>
</dbReference>
<dbReference type="InterPro" id="IPR004606">
    <property type="entry name" value="Mop_domain"/>
</dbReference>
<dbReference type="PANTHER" id="PTHR43514">
    <property type="entry name" value="ABC TRANSPORTER I FAMILY MEMBER 10"/>
    <property type="match status" value="1"/>
</dbReference>
<name>A0ABX1GE97_9GAMM</name>
<evidence type="ECO:0000259" key="11">
    <source>
        <dbReference type="PROSITE" id="PS51866"/>
    </source>
</evidence>
<accession>A0ABX1GE97</accession>
<dbReference type="PANTHER" id="PTHR43514:SF10">
    <property type="entry name" value="MOLYBDENUM IMPORT ATP-BINDING PROTEIN MODC 2"/>
    <property type="match status" value="1"/>
</dbReference>
<proteinExistence type="predicted"/>
<keyword evidence="8" id="KW-0472">Membrane</keyword>
<feature type="domain" description="ABC transporter" evidence="10">
    <location>
        <begin position="1"/>
        <end position="236"/>
    </location>
</feature>
<dbReference type="RefSeq" id="WP_168450000.1">
    <property type="nucleotide sequence ID" value="NZ_JAAWWK010000002.1"/>
</dbReference>
<dbReference type="GO" id="GO:0005524">
    <property type="term" value="F:ATP binding"/>
    <property type="evidence" value="ECO:0007669"/>
    <property type="project" value="UniProtKB-KW"/>
</dbReference>
<dbReference type="PROSITE" id="PS51866">
    <property type="entry name" value="MOP"/>
    <property type="match status" value="1"/>
</dbReference>
<dbReference type="InterPro" id="IPR027417">
    <property type="entry name" value="P-loop_NTPase"/>
</dbReference>
<keyword evidence="4" id="KW-0997">Cell inner membrane</keyword>
<evidence type="ECO:0000256" key="9">
    <source>
        <dbReference type="PROSITE-ProRule" id="PRU01213"/>
    </source>
</evidence>
<dbReference type="NCBIfam" id="TIGR02142">
    <property type="entry name" value="modC_ABC"/>
    <property type="match status" value="1"/>
</dbReference>
<keyword evidence="2" id="KW-1003">Cell membrane</keyword>
<dbReference type="Gene3D" id="3.40.50.300">
    <property type="entry name" value="P-loop containing nucleotide triphosphate hydrolases"/>
    <property type="match status" value="1"/>
</dbReference>
<dbReference type="InterPro" id="IPR008995">
    <property type="entry name" value="Mo/tungstate-bd_C_term_dom"/>
</dbReference>
<evidence type="ECO:0000256" key="6">
    <source>
        <dbReference type="ARBA" id="ARBA00022840"/>
    </source>
</evidence>
<dbReference type="EMBL" id="JAAWWK010000002">
    <property type="protein sequence ID" value="NKI17510.1"/>
    <property type="molecule type" value="Genomic_DNA"/>
</dbReference>
<dbReference type="Proteomes" id="UP000765845">
    <property type="component" value="Unassembled WGS sequence"/>
</dbReference>
<sequence>MGSEPIHARFHLLRRQTGFELDIDLDLPARGVTAIFGRSGSGKTSLLRCIAGLERCPGGYLSVAGQPWQTASYSLPTHRRPLGYVFQEASLFAHLNVQGNLDYALRRASERSDSHTRSVVELLGLETLLDRSVQSLSGGERQRVAIARALLIGPRVLLMDEPLASLDDARRQEILPYLERLRGELHIPILYVSHSLSEVRRLADYIVVMENGRQTASGPARQLLNDPAVLSQSDGELCSVIDTEVSERHREWRLIRLSFVGGEVWVRDNGEAIGSRQRLSIFARDVSLSLTEHRDTSIVNILPCRIVAIRETHDTAMRVIKLTLGSDINDNDTTSNVLWAKLTARSVAKLALREGMPVWAQVKSVAIVR</sequence>
<keyword evidence="1" id="KW-0813">Transport</keyword>
<protein>
    <submittedName>
        <fullName evidence="12">Molybdenum ABC transporter ATP-binding protein</fullName>
    </submittedName>
</protein>
<dbReference type="PROSITE" id="PS00211">
    <property type="entry name" value="ABC_TRANSPORTER_1"/>
    <property type="match status" value="1"/>
</dbReference>
<evidence type="ECO:0000256" key="1">
    <source>
        <dbReference type="ARBA" id="ARBA00022448"/>
    </source>
</evidence>
<keyword evidence="6 12" id="KW-0067">ATP-binding</keyword>
<evidence type="ECO:0000256" key="7">
    <source>
        <dbReference type="ARBA" id="ARBA00022967"/>
    </source>
</evidence>
<evidence type="ECO:0000313" key="13">
    <source>
        <dbReference type="Proteomes" id="UP000765845"/>
    </source>
</evidence>
<evidence type="ECO:0000259" key="10">
    <source>
        <dbReference type="PROSITE" id="PS50893"/>
    </source>
</evidence>
<keyword evidence="3 9" id="KW-0500">Molybdenum</keyword>
<comment type="caution">
    <text evidence="12">The sequence shown here is derived from an EMBL/GenBank/DDBJ whole genome shotgun (WGS) entry which is preliminary data.</text>
</comment>